<accession>A0AAN7A6X5</accession>
<reference evidence="2" key="1">
    <citation type="journal article" date="2023" name="Mol. Phylogenet. Evol.">
        <title>Genome-scale phylogeny and comparative genomics of the fungal order Sordariales.</title>
        <authorList>
            <person name="Hensen N."/>
            <person name="Bonometti L."/>
            <person name="Westerberg I."/>
            <person name="Brannstrom I.O."/>
            <person name="Guillou S."/>
            <person name="Cros-Aarteil S."/>
            <person name="Calhoun S."/>
            <person name="Haridas S."/>
            <person name="Kuo A."/>
            <person name="Mondo S."/>
            <person name="Pangilinan J."/>
            <person name="Riley R."/>
            <person name="LaButti K."/>
            <person name="Andreopoulos B."/>
            <person name="Lipzen A."/>
            <person name="Chen C."/>
            <person name="Yan M."/>
            <person name="Daum C."/>
            <person name="Ng V."/>
            <person name="Clum A."/>
            <person name="Steindorff A."/>
            <person name="Ohm R.A."/>
            <person name="Martin F."/>
            <person name="Silar P."/>
            <person name="Natvig D.O."/>
            <person name="Lalanne C."/>
            <person name="Gautier V."/>
            <person name="Ament-Velasquez S.L."/>
            <person name="Kruys A."/>
            <person name="Hutchinson M.I."/>
            <person name="Powell A.J."/>
            <person name="Barry K."/>
            <person name="Miller A.N."/>
            <person name="Grigoriev I.V."/>
            <person name="Debuchy R."/>
            <person name="Gladieux P."/>
            <person name="Hiltunen Thoren M."/>
            <person name="Johannesson H."/>
        </authorList>
    </citation>
    <scope>NUCLEOTIDE SEQUENCE</scope>
    <source>
        <strain evidence="2">CBS 892.96</strain>
    </source>
</reference>
<evidence type="ECO:0000313" key="2">
    <source>
        <dbReference type="EMBL" id="KAK4177546.1"/>
    </source>
</evidence>
<dbReference type="AlphaFoldDB" id="A0AAN7A6X5"/>
<keyword evidence="3" id="KW-1185">Reference proteome</keyword>
<comment type="caution">
    <text evidence="2">The sequence shown here is derived from an EMBL/GenBank/DDBJ whole genome shotgun (WGS) entry which is preliminary data.</text>
</comment>
<keyword evidence="1" id="KW-0472">Membrane</keyword>
<dbReference type="EMBL" id="MU866161">
    <property type="protein sequence ID" value="KAK4177546.1"/>
    <property type="molecule type" value="Genomic_DNA"/>
</dbReference>
<keyword evidence="1" id="KW-1133">Transmembrane helix</keyword>
<keyword evidence="1" id="KW-0812">Transmembrane</keyword>
<evidence type="ECO:0000256" key="1">
    <source>
        <dbReference type="SAM" id="Phobius"/>
    </source>
</evidence>
<evidence type="ECO:0000313" key="3">
    <source>
        <dbReference type="Proteomes" id="UP001302321"/>
    </source>
</evidence>
<protein>
    <submittedName>
        <fullName evidence="2">Uncharacterized protein</fullName>
    </submittedName>
</protein>
<reference evidence="2" key="2">
    <citation type="submission" date="2023-05" db="EMBL/GenBank/DDBJ databases">
        <authorList>
            <consortium name="Lawrence Berkeley National Laboratory"/>
            <person name="Steindorff A."/>
            <person name="Hensen N."/>
            <person name="Bonometti L."/>
            <person name="Westerberg I."/>
            <person name="Brannstrom I.O."/>
            <person name="Guillou S."/>
            <person name="Cros-Aarteil S."/>
            <person name="Calhoun S."/>
            <person name="Haridas S."/>
            <person name="Kuo A."/>
            <person name="Mondo S."/>
            <person name="Pangilinan J."/>
            <person name="Riley R."/>
            <person name="Labutti K."/>
            <person name="Andreopoulos B."/>
            <person name="Lipzen A."/>
            <person name="Chen C."/>
            <person name="Yanf M."/>
            <person name="Daum C."/>
            <person name="Ng V."/>
            <person name="Clum A."/>
            <person name="Ohm R."/>
            <person name="Martin F."/>
            <person name="Silar P."/>
            <person name="Natvig D."/>
            <person name="Lalanne C."/>
            <person name="Gautier V."/>
            <person name="Ament-Velasquez S.L."/>
            <person name="Kruys A."/>
            <person name="Hutchinson M.I."/>
            <person name="Powell A.J."/>
            <person name="Barry K."/>
            <person name="Miller A.N."/>
            <person name="Grigoriev I.V."/>
            <person name="Debuchy R."/>
            <person name="Gladieux P."/>
            <person name="Thoren M.H."/>
            <person name="Johannesson H."/>
        </authorList>
    </citation>
    <scope>NUCLEOTIDE SEQUENCE</scope>
    <source>
        <strain evidence="2">CBS 892.96</strain>
    </source>
</reference>
<sequence>MSEGELGSLAAWQLAGPWCDGQAVDSEKGKAPLDLQILTGVSSALIGPCPVPDCLERSPDVGERRKSACGLSMMDDIAQFGTGWRAGVSMLPIFVLIQLTLAARMAQ</sequence>
<name>A0AAN7A6X5_9PEZI</name>
<organism evidence="2 3">
    <name type="scientific">Triangularia setosa</name>
    <dbReference type="NCBI Taxonomy" id="2587417"/>
    <lineage>
        <taxon>Eukaryota</taxon>
        <taxon>Fungi</taxon>
        <taxon>Dikarya</taxon>
        <taxon>Ascomycota</taxon>
        <taxon>Pezizomycotina</taxon>
        <taxon>Sordariomycetes</taxon>
        <taxon>Sordariomycetidae</taxon>
        <taxon>Sordariales</taxon>
        <taxon>Podosporaceae</taxon>
        <taxon>Triangularia</taxon>
    </lineage>
</organism>
<feature type="transmembrane region" description="Helical" evidence="1">
    <location>
        <begin position="83"/>
        <end position="103"/>
    </location>
</feature>
<gene>
    <name evidence="2" type="ORF">QBC36DRAFT_310011</name>
</gene>
<dbReference type="Proteomes" id="UP001302321">
    <property type="component" value="Unassembled WGS sequence"/>
</dbReference>
<proteinExistence type="predicted"/>